<protein>
    <submittedName>
        <fullName evidence="1">Uncharacterized protein</fullName>
    </submittedName>
</protein>
<evidence type="ECO:0000313" key="2">
    <source>
        <dbReference type="Proteomes" id="UP001207337"/>
    </source>
</evidence>
<keyword evidence="2" id="KW-1185">Reference proteome</keyword>
<dbReference type="EMBL" id="JAJNDC010000001">
    <property type="protein sequence ID" value="MCW9712248.1"/>
    <property type="molecule type" value="Genomic_DNA"/>
</dbReference>
<sequence>MVARHHGRSYTMETLRNRSGINREGYRCWPSARQQGAGLPAVRYFSSSRECSPLSSTPVNVKTLGMGAAAAVGRER</sequence>
<gene>
    <name evidence="1" type="ORF">LQ318_04940</name>
</gene>
<dbReference type="Proteomes" id="UP001207337">
    <property type="component" value="Unassembled WGS sequence"/>
</dbReference>
<organism evidence="1 2">
    <name type="scientific">Fodinibius salicampi</name>
    <dbReference type="NCBI Taxonomy" id="1920655"/>
    <lineage>
        <taxon>Bacteria</taxon>
        <taxon>Pseudomonadati</taxon>
        <taxon>Balneolota</taxon>
        <taxon>Balneolia</taxon>
        <taxon>Balneolales</taxon>
        <taxon>Balneolaceae</taxon>
        <taxon>Fodinibius</taxon>
    </lineage>
</organism>
<comment type="caution">
    <text evidence="1">The sequence shown here is derived from an EMBL/GenBank/DDBJ whole genome shotgun (WGS) entry which is preliminary data.</text>
</comment>
<reference evidence="1 2" key="1">
    <citation type="submission" date="2021-11" db="EMBL/GenBank/DDBJ databases">
        <title>Aliifidinibius sp. nov., a new bacterium isolated from saline soil.</title>
        <authorList>
            <person name="Galisteo C."/>
            <person name="De La Haba R."/>
            <person name="Sanchez-Porro C."/>
            <person name="Ventosa A."/>
        </authorList>
    </citation>
    <scope>NUCLEOTIDE SEQUENCE [LARGE SCALE GENOMIC DNA]</scope>
    <source>
        <strain evidence="1 2">KACC 190600</strain>
    </source>
</reference>
<proteinExistence type="predicted"/>
<accession>A0ABT3PWN1</accession>
<evidence type="ECO:0000313" key="1">
    <source>
        <dbReference type="EMBL" id="MCW9712248.1"/>
    </source>
</evidence>
<name>A0ABT3PWN1_9BACT</name>
<dbReference type="RefSeq" id="WP_265788049.1">
    <property type="nucleotide sequence ID" value="NZ_BAABRS010000001.1"/>
</dbReference>